<accession>A0AAV8W5U6</accession>
<gene>
    <name evidence="2" type="ORF">NQ315_010597</name>
</gene>
<dbReference type="EMBL" id="JANEYG010000009">
    <property type="protein sequence ID" value="KAJ8921687.1"/>
    <property type="molecule type" value="Genomic_DNA"/>
</dbReference>
<keyword evidence="3" id="KW-1185">Reference proteome</keyword>
<name>A0AAV8W5U6_9CUCU</name>
<proteinExistence type="predicted"/>
<evidence type="ECO:0000313" key="2">
    <source>
        <dbReference type="EMBL" id="KAJ8921687.1"/>
    </source>
</evidence>
<feature type="domain" description="Tetratricopeptide repeat protein 7 N-terminal" evidence="1">
    <location>
        <begin position="1"/>
        <end position="136"/>
    </location>
</feature>
<dbReference type="AlphaFoldDB" id="A0AAV8W5U6"/>
<dbReference type="PANTHER" id="PTHR23083:SF464">
    <property type="entry name" value="TETRATRICOPEPTIDE REPEAT DOMAIN 7, ISOFORM A"/>
    <property type="match status" value="1"/>
</dbReference>
<reference evidence="2 3" key="1">
    <citation type="journal article" date="2023" name="Insect Mol. Biol.">
        <title>Genome sequencing provides insights into the evolution of gene families encoding plant cell wall-degrading enzymes in longhorned beetles.</title>
        <authorList>
            <person name="Shin N.R."/>
            <person name="Okamura Y."/>
            <person name="Kirsch R."/>
            <person name="Pauchet Y."/>
        </authorList>
    </citation>
    <scope>NUCLEOTIDE SEQUENCE [LARGE SCALE GENOMIC DNA]</scope>
    <source>
        <strain evidence="2">EAD_L_NR</strain>
    </source>
</reference>
<dbReference type="Proteomes" id="UP001159042">
    <property type="component" value="Unassembled WGS sequence"/>
</dbReference>
<evidence type="ECO:0000259" key="1">
    <source>
        <dbReference type="Pfam" id="PF19440"/>
    </source>
</evidence>
<dbReference type="PANTHER" id="PTHR23083">
    <property type="entry name" value="TETRATRICOPEPTIDE REPEAT PROTEIN, TPR"/>
    <property type="match status" value="1"/>
</dbReference>
<dbReference type="GO" id="GO:0072659">
    <property type="term" value="P:protein localization to plasma membrane"/>
    <property type="evidence" value="ECO:0007669"/>
    <property type="project" value="TreeGrafter"/>
</dbReference>
<dbReference type="InterPro" id="IPR051722">
    <property type="entry name" value="Endocytosis_PI4K-reg_protein"/>
</dbReference>
<comment type="caution">
    <text evidence="2">The sequence shown here is derived from an EMBL/GenBank/DDBJ whole genome shotgun (WGS) entry which is preliminary data.</text>
</comment>
<dbReference type="GO" id="GO:0046854">
    <property type="term" value="P:phosphatidylinositol phosphate biosynthetic process"/>
    <property type="evidence" value="ECO:0007669"/>
    <property type="project" value="TreeGrafter"/>
</dbReference>
<sequence length="147" mass="16639">MTGRVKSGTPRIEVEIEKNREELNWIKVIELAEQLKDKSPDLVCLSDFLIGEGKLENFLEEWPPVDANIKKAKIGLIDAKRFLNLVIADAGIKAGVAMDAHLLLGKLHYACGQYGESLKHFKYADLQNLSEKKLPLEVYVLWLNHMP</sequence>
<evidence type="ECO:0000313" key="3">
    <source>
        <dbReference type="Proteomes" id="UP001159042"/>
    </source>
</evidence>
<dbReference type="InterPro" id="IPR045819">
    <property type="entry name" value="TTC7_N"/>
</dbReference>
<dbReference type="GO" id="GO:0005886">
    <property type="term" value="C:plasma membrane"/>
    <property type="evidence" value="ECO:0007669"/>
    <property type="project" value="TreeGrafter"/>
</dbReference>
<organism evidence="2 3">
    <name type="scientific">Exocentrus adspersus</name>
    <dbReference type="NCBI Taxonomy" id="1586481"/>
    <lineage>
        <taxon>Eukaryota</taxon>
        <taxon>Metazoa</taxon>
        <taxon>Ecdysozoa</taxon>
        <taxon>Arthropoda</taxon>
        <taxon>Hexapoda</taxon>
        <taxon>Insecta</taxon>
        <taxon>Pterygota</taxon>
        <taxon>Neoptera</taxon>
        <taxon>Endopterygota</taxon>
        <taxon>Coleoptera</taxon>
        <taxon>Polyphaga</taxon>
        <taxon>Cucujiformia</taxon>
        <taxon>Chrysomeloidea</taxon>
        <taxon>Cerambycidae</taxon>
        <taxon>Lamiinae</taxon>
        <taxon>Acanthocinini</taxon>
        <taxon>Exocentrus</taxon>
    </lineage>
</organism>
<dbReference type="Pfam" id="PF19440">
    <property type="entry name" value="TTC7_N"/>
    <property type="match status" value="1"/>
</dbReference>
<protein>
    <recommendedName>
        <fullName evidence="1">Tetratricopeptide repeat protein 7 N-terminal domain-containing protein</fullName>
    </recommendedName>
</protein>